<dbReference type="PANTHER" id="PTHR36503:SF1">
    <property type="entry name" value="BLR2520 PROTEIN"/>
    <property type="match status" value="1"/>
</dbReference>
<dbReference type="InterPro" id="IPR004360">
    <property type="entry name" value="Glyas_Fos-R_dOase_dom"/>
</dbReference>
<accession>A0A2A6FMD6</accession>
<keyword evidence="3" id="KW-1185">Reference proteome</keyword>
<dbReference type="SUPFAM" id="SSF54593">
    <property type="entry name" value="Glyoxalase/Bleomycin resistance protein/Dihydroxybiphenyl dioxygenase"/>
    <property type="match status" value="1"/>
</dbReference>
<evidence type="ECO:0000313" key="3">
    <source>
        <dbReference type="Proteomes" id="UP000219182"/>
    </source>
</evidence>
<dbReference type="InterPro" id="IPR029068">
    <property type="entry name" value="Glyas_Bleomycin-R_OHBP_Dase"/>
</dbReference>
<dbReference type="PANTHER" id="PTHR36503">
    <property type="entry name" value="BLR2520 PROTEIN"/>
    <property type="match status" value="1"/>
</dbReference>
<name>A0A2A6FMD6_9HYPH</name>
<gene>
    <name evidence="2" type="ORF">CN311_01605</name>
</gene>
<reference evidence="2 3" key="1">
    <citation type="submission" date="2017-09" db="EMBL/GenBank/DDBJ databases">
        <title>Mesorhizobum sanjuanii sp. nov. isolated from nodules of Lotus tenuis in saline-alkaline lowlands of Flooding Pampa.</title>
        <authorList>
            <person name="Sannazzaro A.I."/>
            <person name="Torres Tejerizo G.A."/>
            <person name="Fontana F."/>
            <person name="Cumpa Velazquez L.M."/>
            <person name="Hansen L."/>
            <person name="Pistorio M."/>
            <person name="Estrella M.J."/>
        </authorList>
    </citation>
    <scope>NUCLEOTIDE SEQUENCE [LARGE SCALE GENOMIC DNA]</scope>
    <source>
        <strain evidence="2 3">BSA136</strain>
    </source>
</reference>
<dbReference type="Gene3D" id="3.10.180.10">
    <property type="entry name" value="2,3-Dihydroxybiphenyl 1,2-Dioxygenase, domain 1"/>
    <property type="match status" value="1"/>
</dbReference>
<evidence type="ECO:0000313" key="2">
    <source>
        <dbReference type="EMBL" id="PDQ22821.1"/>
    </source>
</evidence>
<proteinExistence type="predicted"/>
<comment type="caution">
    <text evidence="2">The sequence shown here is derived from an EMBL/GenBank/DDBJ whole genome shotgun (WGS) entry which is preliminary data.</text>
</comment>
<keyword evidence="2" id="KW-0456">Lyase</keyword>
<protein>
    <submittedName>
        <fullName evidence="2">Lactoylglutathione lyase</fullName>
    </submittedName>
</protein>
<dbReference type="PROSITE" id="PS51819">
    <property type="entry name" value="VOC"/>
    <property type="match status" value="1"/>
</dbReference>
<sequence length="148" mass="16549">MALGLDHPITDVCLLVGDLDRSIEFYEKIGFRLRRRNEGFADFDAAGTTLALWESKHLAEHVGFPAAGAERPVHKVMTAFRVDSPDIVDTIHAELVEKGVTVLAPPKVYEWNAYCLYFSDPDGNTWEVYAWQEQGPYGAGIPPKNKDL</sequence>
<feature type="domain" description="VOC" evidence="1">
    <location>
        <begin position="4"/>
        <end position="131"/>
    </location>
</feature>
<organism evidence="2 3">
    <name type="scientific">Mesorhizobium sanjuanii</name>
    <dbReference type="NCBI Taxonomy" id="2037900"/>
    <lineage>
        <taxon>Bacteria</taxon>
        <taxon>Pseudomonadati</taxon>
        <taxon>Pseudomonadota</taxon>
        <taxon>Alphaproteobacteria</taxon>
        <taxon>Hyphomicrobiales</taxon>
        <taxon>Phyllobacteriaceae</taxon>
        <taxon>Mesorhizobium</taxon>
    </lineage>
</organism>
<evidence type="ECO:0000259" key="1">
    <source>
        <dbReference type="PROSITE" id="PS51819"/>
    </source>
</evidence>
<dbReference type="GO" id="GO:0016829">
    <property type="term" value="F:lyase activity"/>
    <property type="evidence" value="ECO:0007669"/>
    <property type="project" value="UniProtKB-KW"/>
</dbReference>
<dbReference type="EMBL" id="NWQG01000007">
    <property type="protein sequence ID" value="PDQ22821.1"/>
    <property type="molecule type" value="Genomic_DNA"/>
</dbReference>
<dbReference type="Pfam" id="PF00903">
    <property type="entry name" value="Glyoxalase"/>
    <property type="match status" value="1"/>
</dbReference>
<dbReference type="Proteomes" id="UP000219182">
    <property type="component" value="Unassembled WGS sequence"/>
</dbReference>
<dbReference type="InterPro" id="IPR037523">
    <property type="entry name" value="VOC_core"/>
</dbReference>
<dbReference type="AlphaFoldDB" id="A0A2A6FMD6"/>
<dbReference type="RefSeq" id="WP_097571692.1">
    <property type="nucleotide sequence ID" value="NZ_NWQG01000007.1"/>
</dbReference>